<accession>A0A1N6R764</accession>
<protein>
    <submittedName>
        <fullName evidence="5">Acetyltransferase (GNAT) family protein</fullName>
    </submittedName>
</protein>
<dbReference type="PANTHER" id="PTHR43420">
    <property type="entry name" value="ACETYLTRANSFERASE"/>
    <property type="match status" value="1"/>
</dbReference>
<dbReference type="PROSITE" id="PS51186">
    <property type="entry name" value="GNAT"/>
    <property type="match status" value="2"/>
</dbReference>
<dbReference type="SUPFAM" id="SSF55729">
    <property type="entry name" value="Acyl-CoA N-acyltransferases (Nat)"/>
    <property type="match status" value="2"/>
</dbReference>
<dbReference type="GO" id="GO:0016747">
    <property type="term" value="F:acyltransferase activity, transferring groups other than amino-acyl groups"/>
    <property type="evidence" value="ECO:0007669"/>
    <property type="project" value="InterPro"/>
</dbReference>
<evidence type="ECO:0000256" key="3">
    <source>
        <dbReference type="SAM" id="MobiDB-lite"/>
    </source>
</evidence>
<evidence type="ECO:0000256" key="1">
    <source>
        <dbReference type="ARBA" id="ARBA00022679"/>
    </source>
</evidence>
<reference evidence="6" key="1">
    <citation type="submission" date="2017-01" db="EMBL/GenBank/DDBJ databases">
        <authorList>
            <person name="Varghese N."/>
            <person name="Submissions S."/>
        </authorList>
    </citation>
    <scope>NUCLEOTIDE SEQUENCE [LARGE SCALE GENOMIC DNA]</scope>
    <source>
        <strain evidence="6">3bp</strain>
    </source>
</reference>
<dbReference type="InterPro" id="IPR000182">
    <property type="entry name" value="GNAT_dom"/>
</dbReference>
<gene>
    <name evidence="5" type="ORF">SAMN05518682_1735</name>
</gene>
<evidence type="ECO:0000259" key="4">
    <source>
        <dbReference type="PROSITE" id="PS51186"/>
    </source>
</evidence>
<dbReference type="AlphaFoldDB" id="A0A1N6R764"/>
<organism evidence="5 6">
    <name type="scientific">Cellulosimicrobium aquatile</name>
    <dbReference type="NCBI Taxonomy" id="1612203"/>
    <lineage>
        <taxon>Bacteria</taxon>
        <taxon>Bacillati</taxon>
        <taxon>Actinomycetota</taxon>
        <taxon>Actinomycetes</taxon>
        <taxon>Micrococcales</taxon>
        <taxon>Promicromonosporaceae</taxon>
        <taxon>Cellulosimicrobium</taxon>
    </lineage>
</organism>
<keyword evidence="1 5" id="KW-0808">Transferase</keyword>
<evidence type="ECO:0000256" key="2">
    <source>
        <dbReference type="ARBA" id="ARBA00023315"/>
    </source>
</evidence>
<feature type="domain" description="N-acetyltransferase" evidence="4">
    <location>
        <begin position="50"/>
        <end position="214"/>
    </location>
</feature>
<keyword evidence="6" id="KW-1185">Reference proteome</keyword>
<evidence type="ECO:0000313" key="5">
    <source>
        <dbReference type="EMBL" id="SIQ24456.1"/>
    </source>
</evidence>
<dbReference type="Proteomes" id="UP000186235">
    <property type="component" value="Unassembled WGS sequence"/>
</dbReference>
<dbReference type="PANTHER" id="PTHR43420:SF12">
    <property type="entry name" value="N-ACETYLTRANSFERASE DOMAIN-CONTAINING PROTEIN"/>
    <property type="match status" value="1"/>
</dbReference>
<feature type="region of interest" description="Disordered" evidence="3">
    <location>
        <begin position="1"/>
        <end position="26"/>
    </location>
</feature>
<dbReference type="CDD" id="cd04301">
    <property type="entry name" value="NAT_SF"/>
    <property type="match status" value="1"/>
</dbReference>
<dbReference type="InterPro" id="IPR050680">
    <property type="entry name" value="YpeA/RimI_acetyltransf"/>
</dbReference>
<dbReference type="EMBL" id="FTMI01000003">
    <property type="protein sequence ID" value="SIQ24456.1"/>
    <property type="molecule type" value="Genomic_DNA"/>
</dbReference>
<name>A0A1N6R764_9MICO</name>
<evidence type="ECO:0000313" key="6">
    <source>
        <dbReference type="Proteomes" id="UP000186235"/>
    </source>
</evidence>
<feature type="domain" description="N-acetyltransferase" evidence="4">
    <location>
        <begin position="244"/>
        <end position="389"/>
    </location>
</feature>
<dbReference type="Pfam" id="PF00583">
    <property type="entry name" value="Acetyltransf_1"/>
    <property type="match status" value="2"/>
</dbReference>
<dbReference type="InterPro" id="IPR016181">
    <property type="entry name" value="Acyl_CoA_acyltransferase"/>
</dbReference>
<sequence>MPDGAGPPTVVAMSSPSTTDRAEAAPSTLAPIAERAAAPSTLPPVTAGGLTWRPATPADAPALLTLRNDIAEVDDEPYRETLAEIEEIFTAPWRDVAADSIVGVDTDGTLRAYGMVDTNPGDARTVRAFLGGGVHPTHRGRGIGREVLAWQVARARQVLAASGKELPARLAVFGEDTDPPEKARLYARVGFVARRFYSDLRRDLAAPVPDVPLDGSLRVVPWSAELDEATRLAHNDAFRDHWGSEPRTAEAWTHGRSEFAPQWSFLVVDDAPDVDALLADPATDPETAAALRAGEPLVVGYEMAGRYDEDFPVRGYTFGYTELLGVRRAYRGRRVAVAALAAAMRAFAADGMQYAALDVDTENPSGAHGLYASLGYEKVTGSRMYSIEL</sequence>
<keyword evidence="2" id="KW-0012">Acyltransferase</keyword>
<proteinExistence type="predicted"/>
<dbReference type="Gene3D" id="3.40.630.30">
    <property type="match status" value="1"/>
</dbReference>